<protein>
    <recommendedName>
        <fullName evidence="1">PD-(D/E)XK endonuclease-like domain-containing protein</fullName>
    </recommendedName>
</protein>
<evidence type="ECO:0000313" key="3">
    <source>
        <dbReference type="Proteomes" id="UP000034333"/>
    </source>
</evidence>
<dbReference type="AlphaFoldDB" id="A0A0G0HKQ7"/>
<dbReference type="InterPro" id="IPR038726">
    <property type="entry name" value="PDDEXK_AddAB-type"/>
</dbReference>
<name>A0A0G0HKQ7_9BACT</name>
<organism evidence="2 3">
    <name type="scientific">Candidatus Magasanikbacteria bacterium GW2011_GWA2_37_8</name>
    <dbReference type="NCBI Taxonomy" id="1619036"/>
    <lineage>
        <taxon>Bacteria</taxon>
        <taxon>Candidatus Magasanikiibacteriota</taxon>
    </lineage>
</organism>
<dbReference type="Proteomes" id="UP000034333">
    <property type="component" value="Unassembled WGS sequence"/>
</dbReference>
<dbReference type="InterPro" id="IPR011604">
    <property type="entry name" value="PDDEXK-like_dom_sf"/>
</dbReference>
<dbReference type="STRING" id="1619036.US58_C0040G0003"/>
<sequence length="119" mass="14009">MNIVVDYKATAKDEAVKALDKEWQDGYKRQMEVYQWLLRQNGLKVSNIGYFVYCTGKMDRQAFDKRIEFDVNLIEHKGNDSWVEKTLFEIKKCLDGAIPQSGDGCDHCAYWNSRRQFEK</sequence>
<dbReference type="Gene3D" id="3.90.320.10">
    <property type="match status" value="1"/>
</dbReference>
<dbReference type="EMBL" id="LBTN01000040">
    <property type="protein sequence ID" value="KKQ39130.1"/>
    <property type="molecule type" value="Genomic_DNA"/>
</dbReference>
<proteinExistence type="predicted"/>
<reference evidence="2 3" key="1">
    <citation type="journal article" date="2015" name="Nature">
        <title>rRNA introns, odd ribosomes, and small enigmatic genomes across a large radiation of phyla.</title>
        <authorList>
            <person name="Brown C.T."/>
            <person name="Hug L.A."/>
            <person name="Thomas B.C."/>
            <person name="Sharon I."/>
            <person name="Castelle C.J."/>
            <person name="Singh A."/>
            <person name="Wilkins M.J."/>
            <person name="Williams K.H."/>
            <person name="Banfield J.F."/>
        </authorList>
    </citation>
    <scope>NUCLEOTIDE SEQUENCE [LARGE SCALE GENOMIC DNA]</scope>
</reference>
<comment type="caution">
    <text evidence="2">The sequence shown here is derived from an EMBL/GenBank/DDBJ whole genome shotgun (WGS) entry which is preliminary data.</text>
</comment>
<gene>
    <name evidence="2" type="ORF">US58_C0040G0003</name>
</gene>
<evidence type="ECO:0000259" key="1">
    <source>
        <dbReference type="Pfam" id="PF12705"/>
    </source>
</evidence>
<accession>A0A0G0HKQ7</accession>
<evidence type="ECO:0000313" key="2">
    <source>
        <dbReference type="EMBL" id="KKQ39130.1"/>
    </source>
</evidence>
<dbReference type="Pfam" id="PF12705">
    <property type="entry name" value="PDDEXK_1"/>
    <property type="match status" value="1"/>
</dbReference>
<feature type="domain" description="PD-(D/E)XK endonuclease-like" evidence="1">
    <location>
        <begin position="4"/>
        <end position="112"/>
    </location>
</feature>